<dbReference type="GO" id="GO:0004175">
    <property type="term" value="F:endopeptidase activity"/>
    <property type="evidence" value="ECO:0007669"/>
    <property type="project" value="UniProtKB-ARBA"/>
</dbReference>
<dbReference type="GO" id="GO:0080120">
    <property type="term" value="P:CAAX-box protein maturation"/>
    <property type="evidence" value="ECO:0007669"/>
    <property type="project" value="UniProtKB-ARBA"/>
</dbReference>
<evidence type="ECO:0000256" key="1">
    <source>
        <dbReference type="ARBA" id="ARBA00009067"/>
    </source>
</evidence>
<feature type="transmembrane region" description="Helical" evidence="2">
    <location>
        <begin position="44"/>
        <end position="62"/>
    </location>
</feature>
<feature type="transmembrane region" description="Helical" evidence="2">
    <location>
        <begin position="9"/>
        <end position="32"/>
    </location>
</feature>
<protein>
    <submittedName>
        <fullName evidence="4">CAAX protease self-immunity</fullName>
    </submittedName>
</protein>
<evidence type="ECO:0000313" key="4">
    <source>
        <dbReference type="EMBL" id="SES14902.1"/>
    </source>
</evidence>
<reference evidence="4 5" key="1">
    <citation type="submission" date="2016-10" db="EMBL/GenBank/DDBJ databases">
        <authorList>
            <person name="de Groot N.N."/>
        </authorList>
    </citation>
    <scope>NUCLEOTIDE SEQUENCE [LARGE SCALE GENOMIC DNA]</scope>
    <source>
        <strain evidence="4 5">VTM2R47</strain>
    </source>
</reference>
<comment type="similarity">
    <text evidence="1">Belongs to the UPF0177 family.</text>
</comment>
<dbReference type="AlphaFoldDB" id="A0A1H9UZQ8"/>
<evidence type="ECO:0000256" key="2">
    <source>
        <dbReference type="SAM" id="Phobius"/>
    </source>
</evidence>
<keyword evidence="2" id="KW-0472">Membrane</keyword>
<dbReference type="Proteomes" id="UP000182712">
    <property type="component" value="Unassembled WGS sequence"/>
</dbReference>
<keyword evidence="4" id="KW-0645">Protease</keyword>
<feature type="transmembrane region" description="Helical" evidence="2">
    <location>
        <begin position="130"/>
        <end position="148"/>
    </location>
</feature>
<evidence type="ECO:0000313" key="5">
    <source>
        <dbReference type="Proteomes" id="UP000182712"/>
    </source>
</evidence>
<feature type="domain" description="CAAX prenyl protease 2/Lysostaphin resistance protein A-like" evidence="3">
    <location>
        <begin position="105"/>
        <end position="186"/>
    </location>
</feature>
<gene>
    <name evidence="4" type="ORF">SAMN04487840_11917</name>
</gene>
<accession>A0A1H9UZQ8</accession>
<organism evidence="4 5">
    <name type="scientific">Streptococcus gallolyticus</name>
    <dbReference type="NCBI Taxonomy" id="315405"/>
    <lineage>
        <taxon>Bacteria</taxon>
        <taxon>Bacillati</taxon>
        <taxon>Bacillota</taxon>
        <taxon>Bacilli</taxon>
        <taxon>Lactobacillales</taxon>
        <taxon>Streptococcaceae</taxon>
        <taxon>Streptococcus</taxon>
    </lineage>
</organism>
<evidence type="ECO:0000259" key="3">
    <source>
        <dbReference type="Pfam" id="PF02517"/>
    </source>
</evidence>
<dbReference type="EMBL" id="FOGM01000019">
    <property type="protein sequence ID" value="SES14902.1"/>
    <property type="molecule type" value="Genomic_DNA"/>
</dbReference>
<keyword evidence="2" id="KW-1133">Transmembrane helix</keyword>
<keyword evidence="4" id="KW-0378">Hydrolase</keyword>
<dbReference type="InterPro" id="IPR003675">
    <property type="entry name" value="Rce1/LyrA-like_dom"/>
</dbReference>
<proteinExistence type="inferred from homology"/>
<feature type="transmembrane region" description="Helical" evidence="2">
    <location>
        <begin position="74"/>
        <end position="96"/>
    </location>
</feature>
<dbReference type="GO" id="GO:0006508">
    <property type="term" value="P:proteolysis"/>
    <property type="evidence" value="ECO:0007669"/>
    <property type="project" value="UniProtKB-KW"/>
</dbReference>
<keyword evidence="2" id="KW-0812">Transmembrane</keyword>
<dbReference type="Pfam" id="PF02517">
    <property type="entry name" value="Rce1-like"/>
    <property type="match status" value="1"/>
</dbReference>
<name>A0A1H9UZQ8_9STRE</name>
<sequence>MKSIKWETLFISIGLIVLASVCYNLGLATLFLGGKNLTADAYSYTIMFCMPIGFIILPYIVAKKFQLLPSKSKVSIDFKILAVLVAMLTFFDVFIFKTGESFNQLIISTSEEFLFRYLIFNILCKDMSKWQAIIINSLLFALILHLNYSFLDNLIFRFPIAIVFSYIAQRFGLQYSIASHWLYNLIVIKFGI</sequence>
<feature type="transmembrane region" description="Helical" evidence="2">
    <location>
        <begin position="154"/>
        <end position="173"/>
    </location>
</feature>